<dbReference type="PRINTS" id="PR00598">
    <property type="entry name" value="HTHMARR"/>
</dbReference>
<dbReference type="PANTHER" id="PTHR33164:SF99">
    <property type="entry name" value="MARR FAMILY REGULATORY PROTEIN"/>
    <property type="match status" value="1"/>
</dbReference>
<dbReference type="OrthoDB" id="8635520at2"/>
<organism evidence="2 3">
    <name type="scientific">Microbacterium sorbitolivorans</name>
    <dbReference type="NCBI Taxonomy" id="1867410"/>
    <lineage>
        <taxon>Bacteria</taxon>
        <taxon>Bacillati</taxon>
        <taxon>Actinomycetota</taxon>
        <taxon>Actinomycetes</taxon>
        <taxon>Micrococcales</taxon>
        <taxon>Microbacteriaceae</taxon>
        <taxon>Microbacterium</taxon>
    </lineage>
</organism>
<gene>
    <name evidence="2" type="ORF">DTO57_08480</name>
</gene>
<dbReference type="GO" id="GO:0003700">
    <property type="term" value="F:DNA-binding transcription factor activity"/>
    <property type="evidence" value="ECO:0007669"/>
    <property type="project" value="InterPro"/>
</dbReference>
<dbReference type="InterPro" id="IPR039422">
    <property type="entry name" value="MarR/SlyA-like"/>
</dbReference>
<feature type="domain" description="HTH marR-type" evidence="1">
    <location>
        <begin position="1"/>
        <end position="143"/>
    </location>
</feature>
<keyword evidence="3" id="KW-1185">Reference proteome</keyword>
<dbReference type="InterPro" id="IPR000835">
    <property type="entry name" value="HTH_MarR-typ"/>
</dbReference>
<dbReference type="SUPFAM" id="SSF46785">
    <property type="entry name" value="Winged helix' DNA-binding domain"/>
    <property type="match status" value="1"/>
</dbReference>
<dbReference type="AlphaFoldDB" id="A0A367Y3M7"/>
<dbReference type="InterPro" id="IPR036388">
    <property type="entry name" value="WH-like_DNA-bd_sf"/>
</dbReference>
<evidence type="ECO:0000313" key="3">
    <source>
        <dbReference type="Proteomes" id="UP000253508"/>
    </source>
</evidence>
<dbReference type="Gene3D" id="1.10.10.10">
    <property type="entry name" value="Winged helix-like DNA-binding domain superfamily/Winged helix DNA-binding domain"/>
    <property type="match status" value="1"/>
</dbReference>
<dbReference type="GO" id="GO:0006950">
    <property type="term" value="P:response to stress"/>
    <property type="evidence" value="ECO:0007669"/>
    <property type="project" value="TreeGrafter"/>
</dbReference>
<proteinExistence type="predicted"/>
<dbReference type="PANTHER" id="PTHR33164">
    <property type="entry name" value="TRANSCRIPTIONAL REGULATOR, MARR FAMILY"/>
    <property type="match status" value="1"/>
</dbReference>
<evidence type="ECO:0000259" key="1">
    <source>
        <dbReference type="PROSITE" id="PS50995"/>
    </source>
</evidence>
<dbReference type="Pfam" id="PF12802">
    <property type="entry name" value="MarR_2"/>
    <property type="match status" value="1"/>
</dbReference>
<dbReference type="SMART" id="SM00347">
    <property type="entry name" value="HTH_MARR"/>
    <property type="match status" value="1"/>
</dbReference>
<dbReference type="Proteomes" id="UP000253508">
    <property type="component" value="Unassembled WGS sequence"/>
</dbReference>
<evidence type="ECO:0000313" key="2">
    <source>
        <dbReference type="EMBL" id="RCK60150.1"/>
    </source>
</evidence>
<dbReference type="EMBL" id="QORO01000002">
    <property type="protein sequence ID" value="RCK60150.1"/>
    <property type="molecule type" value="Genomic_DNA"/>
</dbReference>
<dbReference type="RefSeq" id="WP_114117763.1">
    <property type="nucleotide sequence ID" value="NZ_BMHU01000006.1"/>
</dbReference>
<sequence length="191" mass="20145">MAELRYDERVAIARLRALGELLPVELDRQLADSGITSFEFTLLEALAEAPDHTLRLSQLAARTNATLPRLSRVVNSLERKGLVVRSSCAGDKRATNAILTEEGVAAYREALPLHTEAVQTKVLAGLGEGGAERLASLVYEILVKLDPDRKLGVTADGAPADEACAADPDPVACAADPEPVACPADPAPARG</sequence>
<dbReference type="PROSITE" id="PS50995">
    <property type="entry name" value="HTH_MARR_2"/>
    <property type="match status" value="1"/>
</dbReference>
<dbReference type="InterPro" id="IPR036390">
    <property type="entry name" value="WH_DNA-bd_sf"/>
</dbReference>
<reference evidence="2 3" key="1">
    <citation type="submission" date="2018-07" db="EMBL/GenBank/DDBJ databases">
        <title>Microbacterium endoborsara sp. nov., a novel actinobacterium isolated from Borszczowia aralocaspica.</title>
        <authorList>
            <person name="An D."/>
        </authorList>
    </citation>
    <scope>NUCLEOTIDE SEQUENCE [LARGE SCALE GENOMIC DNA]</scope>
    <source>
        <strain evidence="2 3">C1.15228</strain>
    </source>
</reference>
<protein>
    <submittedName>
        <fullName evidence="2">MarR family transcriptional regulator</fullName>
    </submittedName>
</protein>
<comment type="caution">
    <text evidence="2">The sequence shown here is derived from an EMBL/GenBank/DDBJ whole genome shotgun (WGS) entry which is preliminary data.</text>
</comment>
<accession>A0A367Y3M7</accession>
<name>A0A367Y3M7_9MICO</name>